<protein>
    <submittedName>
        <fullName evidence="2">Uncharacterized protein</fullName>
    </submittedName>
</protein>
<organism evidence="2">
    <name type="scientific">Streptomyces anulatus</name>
    <name type="common">Streptomyces chrysomallus</name>
    <dbReference type="NCBI Taxonomy" id="1892"/>
    <lineage>
        <taxon>Bacteria</taxon>
        <taxon>Bacillati</taxon>
        <taxon>Actinomycetota</taxon>
        <taxon>Actinomycetes</taxon>
        <taxon>Kitasatosporales</taxon>
        <taxon>Streptomycetaceae</taxon>
        <taxon>Streptomyces</taxon>
    </lineage>
</organism>
<sequence>MSEVWRGLQPLRVAPGWRIDINSLYAVDPSPETIEWFYGSALVSGHRVHDGLCFDTRWEPEGDPEGAYGVDFLRLAGFGRKRRSTREPTPLGTWTTTSRTALVTALEEFMFTGNLPAGHTAPPPLPNDHDELPDVGPAG</sequence>
<reference evidence="2" key="1">
    <citation type="submission" date="2020-01" db="EMBL/GenBank/DDBJ databases">
        <title>Insect and environment-associated Actinomycetes.</title>
        <authorList>
            <person name="Currrie C."/>
            <person name="Chevrette M."/>
            <person name="Carlson C."/>
            <person name="Stubbendieck R."/>
            <person name="Wendt-Pienkowski E."/>
        </authorList>
    </citation>
    <scope>NUCLEOTIDE SEQUENCE</scope>
    <source>
        <strain evidence="2">SID505</strain>
    </source>
</reference>
<proteinExistence type="predicted"/>
<comment type="caution">
    <text evidence="2">The sequence shown here is derived from an EMBL/GenBank/DDBJ whole genome shotgun (WGS) entry which is preliminary data.</text>
</comment>
<dbReference type="AlphaFoldDB" id="A0A6G3STW2"/>
<name>A0A6G3STW2_STRAQ</name>
<dbReference type="EMBL" id="JAAGMK010000557">
    <property type="protein sequence ID" value="NEB86303.1"/>
    <property type="molecule type" value="Genomic_DNA"/>
</dbReference>
<feature type="region of interest" description="Disordered" evidence="1">
    <location>
        <begin position="114"/>
        <end position="139"/>
    </location>
</feature>
<evidence type="ECO:0000256" key="1">
    <source>
        <dbReference type="SAM" id="MobiDB-lite"/>
    </source>
</evidence>
<evidence type="ECO:0000313" key="2">
    <source>
        <dbReference type="EMBL" id="NEB86303.1"/>
    </source>
</evidence>
<dbReference type="RefSeq" id="WP_143666245.1">
    <property type="nucleotide sequence ID" value="NZ_JAAGMK010000557.1"/>
</dbReference>
<accession>A0A6G3STW2</accession>
<gene>
    <name evidence="2" type="ORF">G3I43_19290</name>
</gene>